<gene>
    <name evidence="1" type="ORF">Tfer_0804</name>
</gene>
<evidence type="ECO:0000313" key="2">
    <source>
        <dbReference type="Proteomes" id="UP000037175"/>
    </source>
</evidence>
<dbReference type="Pfam" id="PF10676">
    <property type="entry name" value="gerPA"/>
    <property type="match status" value="1"/>
</dbReference>
<organism evidence="1 2">
    <name type="scientific">Thermincola ferriacetica</name>
    <dbReference type="NCBI Taxonomy" id="281456"/>
    <lineage>
        <taxon>Bacteria</taxon>
        <taxon>Bacillati</taxon>
        <taxon>Bacillota</taxon>
        <taxon>Clostridia</taxon>
        <taxon>Eubacteriales</taxon>
        <taxon>Thermincolaceae</taxon>
        <taxon>Thermincola</taxon>
    </lineage>
</organism>
<name>A0A0L6W509_9FIRM</name>
<dbReference type="RefSeq" id="WP_013121132.1">
    <property type="nucleotide sequence ID" value="NZ_LGTE01000003.1"/>
</dbReference>
<dbReference type="EMBL" id="LGTE01000003">
    <property type="protein sequence ID" value="KNZ70620.1"/>
    <property type="molecule type" value="Genomic_DNA"/>
</dbReference>
<accession>A0A0L6W509</accession>
<dbReference type="InterPro" id="IPR019618">
    <property type="entry name" value="Spore_germination_GerPA"/>
</dbReference>
<dbReference type="AlphaFoldDB" id="A0A0L6W509"/>
<comment type="caution">
    <text evidence="1">The sequence shown here is derived from an EMBL/GenBank/DDBJ whole genome shotgun (WGS) entry which is preliminary data.</text>
</comment>
<protein>
    <submittedName>
        <fullName evidence="1">Spore germination protein gerPA/gerPF</fullName>
    </submittedName>
</protein>
<keyword evidence="2" id="KW-1185">Reference proteome</keyword>
<sequence>MPGVGVIINLGGYKVNSSAGTAMINIGDTLLTTPQSETKNKVAGAFSAGDISLNNSPNAPIFFDPDLVDNAFVRPVSLS</sequence>
<proteinExistence type="predicted"/>
<dbReference type="Proteomes" id="UP000037175">
    <property type="component" value="Unassembled WGS sequence"/>
</dbReference>
<reference evidence="2" key="1">
    <citation type="submission" date="2015-07" db="EMBL/GenBank/DDBJ databases">
        <title>Complete Genome of Thermincola ferriacetica strain Z-0001T.</title>
        <authorList>
            <person name="Lusk B."/>
            <person name="Badalamenti J.P."/>
            <person name="Parameswaran P."/>
            <person name="Bond D.R."/>
            <person name="Torres C.I."/>
        </authorList>
    </citation>
    <scope>NUCLEOTIDE SEQUENCE [LARGE SCALE GENOMIC DNA]</scope>
    <source>
        <strain evidence="2">Z-0001</strain>
    </source>
</reference>
<evidence type="ECO:0000313" key="1">
    <source>
        <dbReference type="EMBL" id="KNZ70620.1"/>
    </source>
</evidence>